<evidence type="ECO:0000313" key="3">
    <source>
        <dbReference type="EMBL" id="EJZ87653.1"/>
    </source>
</evidence>
<dbReference type="eggNOG" id="ENOG5031S1J">
    <property type="taxonomic scope" value="Bacteria"/>
</dbReference>
<dbReference type="HOGENOM" id="CLU_658309_0_0_11"/>
<dbReference type="AlphaFoldDB" id="K0YVS3"/>
<protein>
    <recommendedName>
        <fullName evidence="5">TrbL/VirB6 plasmid conjugal transfer protein</fullName>
    </recommendedName>
</protein>
<comment type="caution">
    <text evidence="3">The sequence shown here is derived from an EMBL/GenBank/DDBJ whole genome shotgun (WGS) entry which is preliminary data.</text>
</comment>
<evidence type="ECO:0000256" key="2">
    <source>
        <dbReference type="SAM" id="Phobius"/>
    </source>
</evidence>
<feature type="compositionally biased region" description="Low complexity" evidence="1">
    <location>
        <begin position="347"/>
        <end position="403"/>
    </location>
</feature>
<dbReference type="Proteomes" id="UP000003994">
    <property type="component" value="Unassembled WGS sequence"/>
</dbReference>
<evidence type="ECO:0000313" key="4">
    <source>
        <dbReference type="Proteomes" id="UP000003994"/>
    </source>
</evidence>
<keyword evidence="2" id="KW-0812">Transmembrane</keyword>
<feature type="transmembrane region" description="Helical" evidence="2">
    <location>
        <begin position="69"/>
        <end position="88"/>
    </location>
</feature>
<name>K0YVS3_9ACTO</name>
<dbReference type="PATRIC" id="fig|883077.3.peg.267"/>
<keyword evidence="2" id="KW-1133">Transmembrane helix</keyword>
<gene>
    <name evidence="3" type="ORF">HMPREF9241_00281</name>
</gene>
<organism evidence="3 4">
    <name type="scientific">Schaalia turicensis ACS-279-V-Col4</name>
    <dbReference type="NCBI Taxonomy" id="883077"/>
    <lineage>
        <taxon>Bacteria</taxon>
        <taxon>Bacillati</taxon>
        <taxon>Actinomycetota</taxon>
        <taxon>Actinomycetes</taxon>
        <taxon>Actinomycetales</taxon>
        <taxon>Actinomycetaceae</taxon>
        <taxon>Schaalia</taxon>
    </lineage>
</organism>
<keyword evidence="4" id="KW-1185">Reference proteome</keyword>
<keyword evidence="2" id="KW-0472">Membrane</keyword>
<dbReference type="STRING" id="883077.HMPREF9241_00281"/>
<feature type="transmembrane region" description="Helical" evidence="2">
    <location>
        <begin position="180"/>
        <end position="200"/>
    </location>
</feature>
<feature type="transmembrane region" description="Helical" evidence="2">
    <location>
        <begin position="253"/>
        <end position="275"/>
    </location>
</feature>
<feature type="transmembrane region" description="Helical" evidence="2">
    <location>
        <begin position="212"/>
        <end position="233"/>
    </location>
</feature>
<dbReference type="RefSeq" id="WP_006680487.1">
    <property type="nucleotide sequence ID" value="NZ_JH815208.1"/>
</dbReference>
<proteinExistence type="predicted"/>
<evidence type="ECO:0000256" key="1">
    <source>
        <dbReference type="SAM" id="MobiDB-lite"/>
    </source>
</evidence>
<dbReference type="EMBL" id="AGWQ01000003">
    <property type="protein sequence ID" value="EJZ87653.1"/>
    <property type="molecule type" value="Genomic_DNA"/>
</dbReference>
<accession>K0YVS3</accession>
<evidence type="ECO:0008006" key="5">
    <source>
        <dbReference type="Google" id="ProtNLM"/>
    </source>
</evidence>
<sequence length="417" mass="40776">MCHFWELSCKISEAATEASENIIAQWAFNIIQDVSATLLKVGTVWLGVGTPSLTGADSAVGFIHSTTRLLVLALAIGSFMVAGIHLALSKRGEGAMNVLHALLALALVSSVSVGAGQLLVEASDEFSTWVIGLVIDGDAGQFGVKILNVTGINGGLGLTILIVGGLGALVANLVQIGLMFIRSSMLILLVGIMPVAAGAFSTKWGRAWLSKIIAWFFAFLMFKPAASIIYAVAIKLVQGESWSIADGDELTRFITGVIMMILAVLSLPALITFMVPATEALSSGGSGAGAGAGAVLATGAMTVARGAGAAASGGATEVAGAALGAAQSAHGAINSVASGGSPGGGENSSPGVSGPAGASGSNGQDGATGPSGASGQTGASGQDAVPSAGGQAPSGASDAADAGGSSGGPNGGQEAQW</sequence>
<feature type="transmembrane region" description="Helical" evidence="2">
    <location>
        <begin position="156"/>
        <end position="174"/>
    </location>
</feature>
<reference evidence="3 4" key="1">
    <citation type="submission" date="2012-07" db="EMBL/GenBank/DDBJ databases">
        <title>The Genome Sequence of Actinomyces turicensis ACS-279-V-COL4.</title>
        <authorList>
            <consortium name="The Broad Institute Genome Sequencing Platform"/>
            <person name="Earl A."/>
            <person name="Ward D."/>
            <person name="Feldgarden M."/>
            <person name="Gevers D."/>
            <person name="Saerens B."/>
            <person name="Vaneechoutte M."/>
            <person name="Walker B."/>
            <person name="Young S.K."/>
            <person name="Zeng Q."/>
            <person name="Gargeya S."/>
            <person name="Fitzgerald M."/>
            <person name="Haas B."/>
            <person name="Abouelleil A."/>
            <person name="Alvarado L."/>
            <person name="Arachchi H.M."/>
            <person name="Berlin A."/>
            <person name="Chapman S.B."/>
            <person name="Goldberg J."/>
            <person name="Griggs A."/>
            <person name="Gujja S."/>
            <person name="Hansen M."/>
            <person name="Howarth C."/>
            <person name="Imamovic A."/>
            <person name="Larimer J."/>
            <person name="McCowen C."/>
            <person name="Montmayeur A."/>
            <person name="Murphy C."/>
            <person name="Neiman D."/>
            <person name="Pearson M."/>
            <person name="Priest M."/>
            <person name="Roberts A."/>
            <person name="Saif S."/>
            <person name="Shea T."/>
            <person name="Sisk P."/>
            <person name="Sykes S."/>
            <person name="Wortman J."/>
            <person name="Nusbaum C."/>
            <person name="Birren B."/>
        </authorList>
    </citation>
    <scope>NUCLEOTIDE SEQUENCE [LARGE SCALE GENOMIC DNA]</scope>
    <source>
        <strain evidence="3 4">ACS-279-V-Col4</strain>
    </source>
</reference>
<feature type="region of interest" description="Disordered" evidence="1">
    <location>
        <begin position="335"/>
        <end position="417"/>
    </location>
</feature>
<feature type="transmembrane region" description="Helical" evidence="2">
    <location>
        <begin position="100"/>
        <end position="120"/>
    </location>
</feature>